<organism evidence="2 3">
    <name type="scientific">Streptomyces armeniacus</name>
    <dbReference type="NCBI Taxonomy" id="83291"/>
    <lineage>
        <taxon>Bacteria</taxon>
        <taxon>Bacillati</taxon>
        <taxon>Actinomycetota</taxon>
        <taxon>Actinomycetes</taxon>
        <taxon>Kitasatosporales</taxon>
        <taxon>Streptomycetaceae</taxon>
        <taxon>Streptomyces</taxon>
    </lineage>
</organism>
<dbReference type="Pfam" id="PF13489">
    <property type="entry name" value="Methyltransf_23"/>
    <property type="match status" value="1"/>
</dbReference>
<dbReference type="AlphaFoldDB" id="A0A345Y1V0"/>
<keyword evidence="3" id="KW-1185">Reference proteome</keyword>
<dbReference type="InterPro" id="IPR029063">
    <property type="entry name" value="SAM-dependent_MTases_sf"/>
</dbReference>
<feature type="compositionally biased region" description="Gly residues" evidence="1">
    <location>
        <begin position="167"/>
        <end position="177"/>
    </location>
</feature>
<feature type="region of interest" description="Disordered" evidence="1">
    <location>
        <begin position="1"/>
        <end position="136"/>
    </location>
</feature>
<feature type="compositionally biased region" description="Low complexity" evidence="1">
    <location>
        <begin position="42"/>
        <end position="52"/>
    </location>
</feature>
<feature type="compositionally biased region" description="Basic residues" evidence="1">
    <location>
        <begin position="1"/>
        <end position="32"/>
    </location>
</feature>
<evidence type="ECO:0000313" key="2">
    <source>
        <dbReference type="EMBL" id="AXK37866.1"/>
    </source>
</evidence>
<sequence>MAAGRRRCRGRTAGRRRSGRADRRRVRALRRARPADRHGHPAAHPGSAASGDRAGRLDRLRRVVRARRRRRVLGARTRRARPGTGARRAHVRRAHRCRTAAQAGGRRAGRTRPAGAARRGHRTGRGGGRGSVRRRAGCPVRERCPVRGQWRVRGRRRASRRRAVRGGVRGTPAGGGPLSAPSVPSGPAAAPPAAPPAPAAVAWHADPYAEALRSGRGPLFLRRTDGWLLPLEVERWCARADAADLTVLRRCSGAVLDIGCGPGRMVAALARKGSPALGIDTSPAAVARTRRRGVDALCRSVFETLPGEGRWGSALLVDGNIGIGGDPAALLVRVGELLAPGGLLLAEAAHGDAPHADVEERVEVRLDDGNGGHGPAFPWARIGAAALRQRAESAGWSVTAQWTARGRSFLALSR</sequence>
<name>A0A345Y1V0_9ACTN</name>
<feature type="compositionally biased region" description="Basic residues" evidence="1">
    <location>
        <begin position="152"/>
        <end position="164"/>
    </location>
</feature>
<feature type="compositionally biased region" description="Low complexity" evidence="1">
    <location>
        <begin position="178"/>
        <end position="188"/>
    </location>
</feature>
<dbReference type="GO" id="GO:0032259">
    <property type="term" value="P:methylation"/>
    <property type="evidence" value="ECO:0007669"/>
    <property type="project" value="UniProtKB-KW"/>
</dbReference>
<keyword evidence="2" id="KW-0489">Methyltransferase</keyword>
<feature type="region of interest" description="Disordered" evidence="1">
    <location>
        <begin position="152"/>
        <end position="199"/>
    </location>
</feature>
<evidence type="ECO:0000256" key="1">
    <source>
        <dbReference type="SAM" id="MobiDB-lite"/>
    </source>
</evidence>
<reference evidence="2 3" key="1">
    <citation type="submission" date="2018-07" db="EMBL/GenBank/DDBJ databases">
        <title>Draft genome of the type strain Streptomyces armeniacus ATCC 15676.</title>
        <authorList>
            <person name="Labana P."/>
            <person name="Gosse J.T."/>
            <person name="Boddy C.N."/>
        </authorList>
    </citation>
    <scope>NUCLEOTIDE SEQUENCE [LARGE SCALE GENOMIC DNA]</scope>
    <source>
        <strain evidence="2 3">ATCC 15676</strain>
    </source>
</reference>
<dbReference type="KEGG" id="sarm:DVA86_33850"/>
<accession>A0A345Y1V0</accession>
<dbReference type="GO" id="GO:0008168">
    <property type="term" value="F:methyltransferase activity"/>
    <property type="evidence" value="ECO:0007669"/>
    <property type="project" value="UniProtKB-KW"/>
</dbReference>
<gene>
    <name evidence="2" type="ORF">DVA86_33850</name>
</gene>
<evidence type="ECO:0000313" key="3">
    <source>
        <dbReference type="Proteomes" id="UP000254425"/>
    </source>
</evidence>
<proteinExistence type="predicted"/>
<feature type="compositionally biased region" description="Basic residues" evidence="1">
    <location>
        <begin position="62"/>
        <end position="98"/>
    </location>
</feature>
<protein>
    <submittedName>
        <fullName evidence="2">Class I SAM-dependent methyltransferase</fullName>
    </submittedName>
</protein>
<feature type="compositionally biased region" description="Pro residues" evidence="1">
    <location>
        <begin position="189"/>
        <end position="198"/>
    </location>
</feature>
<keyword evidence="2" id="KW-0808">Transferase</keyword>
<dbReference type="Proteomes" id="UP000254425">
    <property type="component" value="Chromosome"/>
</dbReference>
<dbReference type="EMBL" id="CP031320">
    <property type="protein sequence ID" value="AXK37866.1"/>
    <property type="molecule type" value="Genomic_DNA"/>
</dbReference>
<dbReference type="SUPFAM" id="SSF53335">
    <property type="entry name" value="S-adenosyl-L-methionine-dependent methyltransferases"/>
    <property type="match status" value="1"/>
</dbReference>
<dbReference type="Gene3D" id="3.40.50.150">
    <property type="entry name" value="Vaccinia Virus protein VP39"/>
    <property type="match status" value="1"/>
</dbReference>
<feature type="compositionally biased region" description="Low complexity" evidence="1">
    <location>
        <begin position="99"/>
        <end position="117"/>
    </location>
</feature>